<evidence type="ECO:0000256" key="7">
    <source>
        <dbReference type="SAM" id="Phobius"/>
    </source>
</evidence>
<evidence type="ECO:0000313" key="10">
    <source>
        <dbReference type="Proteomes" id="UP000319716"/>
    </source>
</evidence>
<dbReference type="InterPro" id="IPR011701">
    <property type="entry name" value="MFS"/>
</dbReference>
<dbReference type="RefSeq" id="WP_262392154.1">
    <property type="nucleotide sequence ID" value="NZ_BEXB01000004.1"/>
</dbReference>
<dbReference type="Gene3D" id="1.20.1250.20">
    <property type="entry name" value="MFS general substrate transporter like domains"/>
    <property type="match status" value="1"/>
</dbReference>
<feature type="transmembrane region" description="Helical" evidence="7">
    <location>
        <begin position="75"/>
        <end position="93"/>
    </location>
</feature>
<evidence type="ECO:0000256" key="2">
    <source>
        <dbReference type="ARBA" id="ARBA00022448"/>
    </source>
</evidence>
<dbReference type="InterPro" id="IPR050171">
    <property type="entry name" value="MFS_Transporters"/>
</dbReference>
<evidence type="ECO:0000313" key="9">
    <source>
        <dbReference type="EMBL" id="GAY75225.1"/>
    </source>
</evidence>
<comment type="subcellular location">
    <subcellularLocation>
        <location evidence="1">Cell membrane</location>
        <topology evidence="1">Multi-pass membrane protein</topology>
    </subcellularLocation>
</comment>
<dbReference type="InterPro" id="IPR036259">
    <property type="entry name" value="MFS_trans_sf"/>
</dbReference>
<feature type="transmembrane region" description="Helical" evidence="7">
    <location>
        <begin position="43"/>
        <end position="63"/>
    </location>
</feature>
<evidence type="ECO:0000256" key="3">
    <source>
        <dbReference type="ARBA" id="ARBA00022475"/>
    </source>
</evidence>
<accession>A0A4Y1Z8A7</accession>
<keyword evidence="6 7" id="KW-0472">Membrane</keyword>
<dbReference type="InterPro" id="IPR005829">
    <property type="entry name" value="Sugar_transporter_CS"/>
</dbReference>
<keyword evidence="5 7" id="KW-1133">Transmembrane helix</keyword>
<dbReference type="Pfam" id="PF07690">
    <property type="entry name" value="MFS_1"/>
    <property type="match status" value="1"/>
</dbReference>
<name>A0A4Y1Z8A7_9BACL</name>
<evidence type="ECO:0000256" key="5">
    <source>
        <dbReference type="ARBA" id="ARBA00022989"/>
    </source>
</evidence>
<evidence type="ECO:0000256" key="6">
    <source>
        <dbReference type="ARBA" id="ARBA00023136"/>
    </source>
</evidence>
<feature type="transmembrane region" description="Helical" evidence="7">
    <location>
        <begin position="20"/>
        <end position="37"/>
    </location>
</feature>
<evidence type="ECO:0000259" key="8">
    <source>
        <dbReference type="PROSITE" id="PS50850"/>
    </source>
</evidence>
<dbReference type="PANTHER" id="PTHR23517">
    <property type="entry name" value="RESISTANCE PROTEIN MDTM, PUTATIVE-RELATED-RELATED"/>
    <property type="match status" value="1"/>
</dbReference>
<comment type="caution">
    <text evidence="9">The sequence shown here is derived from an EMBL/GenBank/DDBJ whole genome shotgun (WGS) entry which is preliminary data.</text>
</comment>
<dbReference type="AlphaFoldDB" id="A0A4Y1Z8A7"/>
<reference evidence="9 10" key="1">
    <citation type="submission" date="2017-11" db="EMBL/GenBank/DDBJ databases">
        <title>Draft Genome Sequence of Sporolactobacillus inulinus NBRC 111894 Isolated from Koso, a Japanese Sugar-Vegetable Fermented Beverage.</title>
        <authorList>
            <person name="Chiou T.Y."/>
            <person name="Oshima K."/>
            <person name="Suda W."/>
            <person name="Hattori M."/>
            <person name="Takahashi T."/>
        </authorList>
    </citation>
    <scope>NUCLEOTIDE SEQUENCE [LARGE SCALE GENOMIC DNA]</scope>
    <source>
        <strain evidence="9 10">NBRC111894</strain>
    </source>
</reference>
<evidence type="ECO:0000256" key="1">
    <source>
        <dbReference type="ARBA" id="ARBA00004651"/>
    </source>
</evidence>
<dbReference type="PROSITE" id="PS50850">
    <property type="entry name" value="MFS"/>
    <property type="match status" value="1"/>
</dbReference>
<keyword evidence="4 7" id="KW-0812">Transmembrane</keyword>
<feature type="domain" description="Major facilitator superfamily (MFS) profile" evidence="8">
    <location>
        <begin position="1"/>
        <end position="156"/>
    </location>
</feature>
<dbReference type="EMBL" id="BEXB01000004">
    <property type="protein sequence ID" value="GAY75225.1"/>
    <property type="molecule type" value="Genomic_DNA"/>
</dbReference>
<dbReference type="GO" id="GO:0005886">
    <property type="term" value="C:plasma membrane"/>
    <property type="evidence" value="ECO:0007669"/>
    <property type="project" value="UniProtKB-SubCell"/>
</dbReference>
<protein>
    <submittedName>
        <fullName evidence="9">Multidrug resistance protein B</fullName>
    </submittedName>
</protein>
<keyword evidence="3" id="KW-1003">Cell membrane</keyword>
<dbReference type="InterPro" id="IPR020846">
    <property type="entry name" value="MFS_dom"/>
</dbReference>
<dbReference type="Proteomes" id="UP000319716">
    <property type="component" value="Unassembled WGS sequence"/>
</dbReference>
<proteinExistence type="predicted"/>
<keyword evidence="2" id="KW-0813">Transport</keyword>
<gene>
    <name evidence="9" type="ORF">NBRC111894_779</name>
</gene>
<evidence type="ECO:0000256" key="4">
    <source>
        <dbReference type="ARBA" id="ARBA00022692"/>
    </source>
</evidence>
<organism evidence="9 10">
    <name type="scientific">Sporolactobacillus inulinus</name>
    <dbReference type="NCBI Taxonomy" id="2078"/>
    <lineage>
        <taxon>Bacteria</taxon>
        <taxon>Bacillati</taxon>
        <taxon>Bacillota</taxon>
        <taxon>Bacilli</taxon>
        <taxon>Bacillales</taxon>
        <taxon>Sporolactobacillaceae</taxon>
        <taxon>Sporolactobacillus</taxon>
    </lineage>
</organism>
<dbReference type="GO" id="GO:0022857">
    <property type="term" value="F:transmembrane transporter activity"/>
    <property type="evidence" value="ECO:0007669"/>
    <property type="project" value="InterPro"/>
</dbReference>
<dbReference type="SUPFAM" id="SSF103473">
    <property type="entry name" value="MFS general substrate transporter"/>
    <property type="match status" value="1"/>
</dbReference>
<sequence>MNPFKTLHPNIKIRLLTSFLSRFVGNMVFPFMAIYFASEFGTARTGLLLLINVFASIVTSFWGGFFSDRLGRKRVMVLAQLIQIIAFSLMTAANSPWLQSPVLTFLMMLVQSVSNGFMNPAAEAMLIDVSTKEKKIVNSCIASTTGQLIFPSQPVA</sequence>
<dbReference type="PANTHER" id="PTHR23517:SF3">
    <property type="entry name" value="INTEGRAL MEMBRANE TRANSPORT PROTEIN"/>
    <property type="match status" value="1"/>
</dbReference>
<dbReference type="PROSITE" id="PS00216">
    <property type="entry name" value="SUGAR_TRANSPORT_1"/>
    <property type="match status" value="1"/>
</dbReference>